<dbReference type="GO" id="GO:0005874">
    <property type="term" value="C:microtubule"/>
    <property type="evidence" value="ECO:0007669"/>
    <property type="project" value="UniProtKB-KW"/>
</dbReference>
<feature type="compositionally biased region" description="Polar residues" evidence="10">
    <location>
        <begin position="766"/>
        <end position="794"/>
    </location>
</feature>
<dbReference type="PANTHER" id="PTHR32078">
    <property type="entry name" value="NUCLEAR PROTEIN MDM1"/>
    <property type="match status" value="1"/>
</dbReference>
<feature type="compositionally biased region" description="Basic and acidic residues" evidence="10">
    <location>
        <begin position="200"/>
        <end position="213"/>
    </location>
</feature>
<evidence type="ECO:0000256" key="5">
    <source>
        <dbReference type="ARBA" id="ARBA00022490"/>
    </source>
</evidence>
<evidence type="ECO:0000256" key="4">
    <source>
        <dbReference type="ARBA" id="ARBA00013508"/>
    </source>
</evidence>
<dbReference type="GO" id="GO:0008017">
    <property type="term" value="F:microtubule binding"/>
    <property type="evidence" value="ECO:0007669"/>
    <property type="project" value="InterPro"/>
</dbReference>
<feature type="region of interest" description="Disordered" evidence="10">
    <location>
        <begin position="39"/>
        <end position="84"/>
    </location>
</feature>
<comment type="function">
    <text evidence="9">Microtubule-binding protein that negatively regulates centriole duplication. Binds to and stabilizes microtubules.</text>
</comment>
<evidence type="ECO:0000256" key="8">
    <source>
        <dbReference type="ARBA" id="ARBA00023242"/>
    </source>
</evidence>
<dbReference type="GO" id="GO:0005814">
    <property type="term" value="C:centriole"/>
    <property type="evidence" value="ECO:0007669"/>
    <property type="project" value="UniProtKB-SubCell"/>
</dbReference>
<feature type="compositionally biased region" description="Basic and acidic residues" evidence="10">
    <location>
        <begin position="408"/>
        <end position="425"/>
    </location>
</feature>
<feature type="compositionally biased region" description="Acidic residues" evidence="10">
    <location>
        <begin position="600"/>
        <end position="612"/>
    </location>
</feature>
<keyword evidence="12" id="KW-1185">Reference proteome</keyword>
<evidence type="ECO:0000256" key="10">
    <source>
        <dbReference type="SAM" id="MobiDB-lite"/>
    </source>
</evidence>
<evidence type="ECO:0000256" key="2">
    <source>
        <dbReference type="ARBA" id="ARBA00004123"/>
    </source>
</evidence>
<dbReference type="GO" id="GO:0046600">
    <property type="term" value="P:negative regulation of centriole replication"/>
    <property type="evidence" value="ECO:0007669"/>
    <property type="project" value="InterPro"/>
</dbReference>
<sequence length="902" mass="99113">MIGSFWNLCRACPSMPVDKLHSEYRSTYRWHEYTGPRQEVVRRPPLAASGGNTSKLQHTKSADEEPSDGGNIGTQSEPALPRRKKHPELAYKTHEFLAMADAGGSDDSLDAAVPLDRARFAWPRGGRGHNVRTDEGKGSGASGPPRKSLSMGAIRPVANVGPVPVHKKRSNEFDHGDEGASELEPLVGVDTSLEAEELTGEDKIQDETLNKDDKHRRRKEFKTEYKKKFRPFSQYDYVEGKFQKKKPEPENEPISLPFPELPRGGSWYREVIELRKKAGEYKHRGWGTELVPQHIAELYSKQMMLWEQVSRRSSLSALSLASTTPRSISKEEKEKENNKKSSPIKQHTTRPSLKSLAHDKHLSSERRKVEKIDETKKEVPRSRKEYLIRHHLERTTGATDGALLPSPTREKLEPVIPRSKDEDLPKSPQKASPKSSPRTARSQSVGPGLSGENRSPKRQFRAPSAAPVAGVHKGQMNGPVQVERRPRPTSGASSGKPVLPAVPQPRVTPRPRVTARPQPTTSLTTTGPSRPKSSSAPLKSEEGKSNHTIKAKCMPAKSVNGIQPANMRGDRTKVADKKESSMDEEKQEEEPEDVTKAGSEAEETKDDFEPEIEPAVVKSPPEPTRVKSPEQIIIRSPEPVNWTVPLDTGKTFTVTQNVREGELVNRPHSEVKAWTPPAIPPPAPQSAPPELPDQAQISSGWRSPLSDTEQDVATSPVTGPVESTTDIQNKPETDETNILPSSSTPQSETSAISSTQKCLEDPSFAFDSSTVGGGNQTKSGTQSEGGQIGQSSVSTDREEQLKCQSPERSISKMPKQDTDSSDITSQKTGEYASEEALTPSDIPPSTEILGTDIPVQEPQKVLPIVSPSSGRSLASDVLEKARTRFDKFWGKGKDSPDKEGKV</sequence>
<comment type="similarity">
    <text evidence="3">Belongs to the MDM1 family.</text>
</comment>
<keyword evidence="6" id="KW-0493">Microtubule</keyword>
<keyword evidence="8" id="KW-0539">Nucleus</keyword>
<feature type="compositionally biased region" description="Low complexity" evidence="10">
    <location>
        <begin position="426"/>
        <end position="437"/>
    </location>
</feature>
<evidence type="ECO:0000313" key="12">
    <source>
        <dbReference type="Proteomes" id="UP001378592"/>
    </source>
</evidence>
<name>A0AAN9Z2Q3_9ORTH</name>
<gene>
    <name evidence="11" type="ORF">R5R35_003949</name>
</gene>
<feature type="compositionally biased region" description="Basic and acidic residues" evidence="10">
    <location>
        <begin position="568"/>
        <end position="584"/>
    </location>
</feature>
<evidence type="ECO:0000256" key="7">
    <source>
        <dbReference type="ARBA" id="ARBA00023212"/>
    </source>
</evidence>
<reference evidence="11 12" key="1">
    <citation type="submission" date="2024-03" db="EMBL/GenBank/DDBJ databases">
        <title>The genome assembly and annotation of the cricket Gryllus longicercus Weissman &amp; Gray.</title>
        <authorList>
            <person name="Szrajer S."/>
            <person name="Gray D."/>
            <person name="Ylla G."/>
        </authorList>
    </citation>
    <scope>NUCLEOTIDE SEQUENCE [LARGE SCALE GENOMIC DNA]</scope>
    <source>
        <strain evidence="11">DAG 2021-001</strain>
        <tissue evidence="11">Whole body minus gut</tissue>
    </source>
</reference>
<evidence type="ECO:0000256" key="1">
    <source>
        <dbReference type="ARBA" id="ARBA00004114"/>
    </source>
</evidence>
<evidence type="ECO:0000256" key="6">
    <source>
        <dbReference type="ARBA" id="ARBA00022701"/>
    </source>
</evidence>
<dbReference type="InterPro" id="IPR029136">
    <property type="entry name" value="MDM1"/>
</dbReference>
<feature type="compositionally biased region" description="Low complexity" evidence="10">
    <location>
        <begin position="316"/>
        <end position="327"/>
    </location>
</feature>
<feature type="compositionally biased region" description="Basic and acidic residues" evidence="10">
    <location>
        <begin position="659"/>
        <end position="671"/>
    </location>
</feature>
<organism evidence="11 12">
    <name type="scientific">Gryllus longicercus</name>
    <dbReference type="NCBI Taxonomy" id="2509291"/>
    <lineage>
        <taxon>Eukaryota</taxon>
        <taxon>Metazoa</taxon>
        <taxon>Ecdysozoa</taxon>
        <taxon>Arthropoda</taxon>
        <taxon>Hexapoda</taxon>
        <taxon>Insecta</taxon>
        <taxon>Pterygota</taxon>
        <taxon>Neoptera</taxon>
        <taxon>Polyneoptera</taxon>
        <taxon>Orthoptera</taxon>
        <taxon>Ensifera</taxon>
        <taxon>Gryllidea</taxon>
        <taxon>Grylloidea</taxon>
        <taxon>Gryllidae</taxon>
        <taxon>Gryllinae</taxon>
        <taxon>Gryllus</taxon>
    </lineage>
</organism>
<dbReference type="PANTHER" id="PTHR32078:SF1">
    <property type="entry name" value="NUCLEAR PROTEIN MDM1"/>
    <property type="match status" value="1"/>
</dbReference>
<feature type="region of interest" description="Disordered" evidence="10">
    <location>
        <begin position="657"/>
        <end position="856"/>
    </location>
</feature>
<comment type="subcellular location">
    <subcellularLocation>
        <location evidence="1">Cytoplasm</location>
        <location evidence="1">Cytoskeleton</location>
        <location evidence="1">Microtubule organizing center</location>
        <location evidence="1">Centrosome</location>
        <location evidence="1">Centriole</location>
    </subcellularLocation>
    <subcellularLocation>
        <location evidence="2">Nucleus</location>
    </subcellularLocation>
</comment>
<dbReference type="GO" id="GO:0005634">
    <property type="term" value="C:nucleus"/>
    <property type="evidence" value="ECO:0007669"/>
    <property type="project" value="UniProtKB-SubCell"/>
</dbReference>
<keyword evidence="7" id="KW-0206">Cytoskeleton</keyword>
<protein>
    <recommendedName>
        <fullName evidence="4">Nuclear protein MDM1</fullName>
    </recommendedName>
</protein>
<dbReference type="Pfam" id="PF15501">
    <property type="entry name" value="MDM1"/>
    <property type="match status" value="1"/>
</dbReference>
<feature type="compositionally biased region" description="Polar residues" evidence="10">
    <location>
        <begin position="522"/>
        <end position="537"/>
    </location>
</feature>
<dbReference type="Proteomes" id="UP001378592">
    <property type="component" value="Unassembled WGS sequence"/>
</dbReference>
<comment type="caution">
    <text evidence="11">The sequence shown here is derived from an EMBL/GenBank/DDBJ whole genome shotgun (WGS) entry which is preliminary data.</text>
</comment>
<accession>A0AAN9Z2Q3</accession>
<feature type="compositionally biased region" description="Basic and acidic residues" evidence="10">
    <location>
        <begin position="356"/>
        <end position="394"/>
    </location>
</feature>
<proteinExistence type="inferred from homology"/>
<evidence type="ECO:0000256" key="3">
    <source>
        <dbReference type="ARBA" id="ARBA00010494"/>
    </source>
</evidence>
<dbReference type="AlphaFoldDB" id="A0AAN9Z2Q3"/>
<keyword evidence="5" id="KW-0963">Cytoplasm</keyword>
<feature type="compositionally biased region" description="Polar residues" evidence="10">
    <location>
        <begin position="695"/>
        <end position="757"/>
    </location>
</feature>
<feature type="compositionally biased region" description="Pro residues" evidence="10">
    <location>
        <begin position="677"/>
        <end position="691"/>
    </location>
</feature>
<evidence type="ECO:0000256" key="9">
    <source>
        <dbReference type="ARBA" id="ARBA00045771"/>
    </source>
</evidence>
<dbReference type="EMBL" id="JAZDUA010000353">
    <property type="protein sequence ID" value="KAK7793973.1"/>
    <property type="molecule type" value="Genomic_DNA"/>
</dbReference>
<feature type="region of interest" description="Disordered" evidence="10">
    <location>
        <begin position="124"/>
        <end position="217"/>
    </location>
</feature>
<feature type="compositionally biased region" description="Low complexity" evidence="10">
    <location>
        <begin position="509"/>
        <end position="521"/>
    </location>
</feature>
<feature type="region of interest" description="Disordered" evidence="10">
    <location>
        <begin position="316"/>
        <end position="632"/>
    </location>
</feature>
<evidence type="ECO:0000313" key="11">
    <source>
        <dbReference type="EMBL" id="KAK7793973.1"/>
    </source>
</evidence>
<feature type="compositionally biased region" description="Basic and acidic residues" evidence="10">
    <location>
        <begin position="328"/>
        <end position="339"/>
    </location>
</feature>